<sequence length="116" mass="12748">MAALWSMLICVKEKIMYPCFDANARHGTVVDTSSWPPCSMFNTASGAAVTLYPCSRYRRTATETVFQGKRTHLINVVVTAVIAWHQRRKQNSTAKSEQIGKYGHGSSRHCVGLGGG</sequence>
<organism evidence="1 2">
    <name type="scientific">Zea mays</name>
    <name type="common">Maize</name>
    <dbReference type="NCBI Taxonomy" id="4577"/>
    <lineage>
        <taxon>Eukaryota</taxon>
        <taxon>Viridiplantae</taxon>
        <taxon>Streptophyta</taxon>
        <taxon>Embryophyta</taxon>
        <taxon>Tracheophyta</taxon>
        <taxon>Spermatophyta</taxon>
        <taxon>Magnoliopsida</taxon>
        <taxon>Liliopsida</taxon>
        <taxon>Poales</taxon>
        <taxon>Poaceae</taxon>
        <taxon>PACMAD clade</taxon>
        <taxon>Panicoideae</taxon>
        <taxon>Andropogonodae</taxon>
        <taxon>Andropogoneae</taxon>
        <taxon>Tripsacinae</taxon>
        <taxon>Zea</taxon>
    </lineage>
</organism>
<reference evidence="1 2" key="1">
    <citation type="journal article" date="2018" name="Nat. Genet.">
        <title>Extensive intraspecific gene order and gene structural variations between Mo17 and other maize genomes.</title>
        <authorList>
            <person name="Sun S."/>
            <person name="Zhou Y."/>
            <person name="Chen J."/>
            <person name="Shi J."/>
            <person name="Zhao H."/>
            <person name="Zhao H."/>
            <person name="Song W."/>
            <person name="Zhang M."/>
            <person name="Cui Y."/>
            <person name="Dong X."/>
            <person name="Liu H."/>
            <person name="Ma X."/>
            <person name="Jiao Y."/>
            <person name="Wang B."/>
            <person name="Wei X."/>
            <person name="Stein J.C."/>
            <person name="Glaubitz J.C."/>
            <person name="Lu F."/>
            <person name="Yu G."/>
            <person name="Liang C."/>
            <person name="Fengler K."/>
            <person name="Li B."/>
            <person name="Rafalski A."/>
            <person name="Schnable P.S."/>
            <person name="Ware D.H."/>
            <person name="Buckler E.S."/>
            <person name="Lai J."/>
        </authorList>
    </citation>
    <scope>NUCLEOTIDE SEQUENCE [LARGE SCALE GENOMIC DNA]</scope>
    <source>
        <strain evidence="2">cv. Missouri 17</strain>
        <tissue evidence="1">Seedling</tissue>
    </source>
</reference>
<dbReference type="AlphaFoldDB" id="A0A3L6DC21"/>
<gene>
    <name evidence="1" type="ORF">Zm00014a_011328</name>
</gene>
<proteinExistence type="predicted"/>
<name>A0A3L6DC21_MAIZE</name>
<evidence type="ECO:0000313" key="1">
    <source>
        <dbReference type="EMBL" id="PWZ06144.1"/>
    </source>
</evidence>
<dbReference type="Proteomes" id="UP000251960">
    <property type="component" value="Chromosome 9"/>
</dbReference>
<accession>A0A3L6DC21</accession>
<evidence type="ECO:0000313" key="2">
    <source>
        <dbReference type="Proteomes" id="UP000251960"/>
    </source>
</evidence>
<comment type="caution">
    <text evidence="1">The sequence shown here is derived from an EMBL/GenBank/DDBJ whole genome shotgun (WGS) entry which is preliminary data.</text>
</comment>
<dbReference type="EMBL" id="NCVQ01000010">
    <property type="protein sequence ID" value="PWZ06144.1"/>
    <property type="molecule type" value="Genomic_DNA"/>
</dbReference>
<protein>
    <submittedName>
        <fullName evidence="1">Uncharacterized protein</fullName>
    </submittedName>
</protein>
<dbReference type="ExpressionAtlas" id="A0A3L6DC21">
    <property type="expression patterns" value="baseline"/>
</dbReference>